<dbReference type="SUPFAM" id="SSF103473">
    <property type="entry name" value="MFS general substrate transporter"/>
    <property type="match status" value="1"/>
</dbReference>
<keyword evidence="4 6" id="KW-1133">Transmembrane helix</keyword>
<feature type="transmembrane region" description="Helical" evidence="6">
    <location>
        <begin position="472"/>
        <end position="495"/>
    </location>
</feature>
<dbReference type="STRING" id="42156.A0A3P6SY13"/>
<dbReference type="AlphaFoldDB" id="A0A3P6SY13"/>
<feature type="domain" description="Major facilitator superfamily associated" evidence="7">
    <location>
        <begin position="56"/>
        <end position="564"/>
    </location>
</feature>
<evidence type="ECO:0000256" key="5">
    <source>
        <dbReference type="ARBA" id="ARBA00023136"/>
    </source>
</evidence>
<evidence type="ECO:0000256" key="3">
    <source>
        <dbReference type="ARBA" id="ARBA00022692"/>
    </source>
</evidence>
<dbReference type="GO" id="GO:0016020">
    <property type="term" value="C:membrane"/>
    <property type="evidence" value="ECO:0007669"/>
    <property type="project" value="UniProtKB-SubCell"/>
</dbReference>
<feature type="transmembrane region" description="Helical" evidence="6">
    <location>
        <begin position="289"/>
        <end position="306"/>
    </location>
</feature>
<organism evidence="8 9">
    <name type="scientific">Litomosoides sigmodontis</name>
    <name type="common">Filarial nematode worm</name>
    <dbReference type="NCBI Taxonomy" id="42156"/>
    <lineage>
        <taxon>Eukaryota</taxon>
        <taxon>Metazoa</taxon>
        <taxon>Ecdysozoa</taxon>
        <taxon>Nematoda</taxon>
        <taxon>Chromadorea</taxon>
        <taxon>Rhabditida</taxon>
        <taxon>Spirurina</taxon>
        <taxon>Spiruromorpha</taxon>
        <taxon>Filarioidea</taxon>
        <taxon>Onchocercidae</taxon>
        <taxon>Litomosoides</taxon>
    </lineage>
</organism>
<feature type="transmembrane region" description="Helical" evidence="6">
    <location>
        <begin position="563"/>
        <end position="580"/>
    </location>
</feature>
<feature type="transmembrane region" description="Helical" evidence="6">
    <location>
        <begin position="501"/>
        <end position="521"/>
    </location>
</feature>
<feature type="transmembrane region" description="Helical" evidence="6">
    <location>
        <begin position="57"/>
        <end position="77"/>
    </location>
</feature>
<dbReference type="CDD" id="cd17335">
    <property type="entry name" value="MFS_MFSD6"/>
    <property type="match status" value="1"/>
</dbReference>
<dbReference type="OrthoDB" id="5989317at2759"/>
<dbReference type="InterPro" id="IPR051717">
    <property type="entry name" value="MFS_MFSD6"/>
</dbReference>
<comment type="subcellular location">
    <subcellularLocation>
        <location evidence="1">Membrane</location>
        <topology evidence="1">Multi-pass membrane protein</topology>
    </subcellularLocation>
</comment>
<feature type="transmembrane region" description="Helical" evidence="6">
    <location>
        <begin position="117"/>
        <end position="136"/>
    </location>
</feature>
<feature type="transmembrane region" description="Helical" evidence="6">
    <location>
        <begin position="247"/>
        <end position="277"/>
    </location>
</feature>
<gene>
    <name evidence="8" type="ORF">NLS_LOCUS5023</name>
</gene>
<comment type="similarity">
    <text evidence="2">Belongs to the major facilitator superfamily. MFSD6 family.</text>
</comment>
<evidence type="ECO:0000256" key="6">
    <source>
        <dbReference type="SAM" id="Phobius"/>
    </source>
</evidence>
<evidence type="ECO:0000259" key="7">
    <source>
        <dbReference type="Pfam" id="PF12832"/>
    </source>
</evidence>
<evidence type="ECO:0000313" key="9">
    <source>
        <dbReference type="Proteomes" id="UP000277928"/>
    </source>
</evidence>
<dbReference type="EMBL" id="UYRX01000352">
    <property type="protein sequence ID" value="VDK80702.1"/>
    <property type="molecule type" value="Genomic_DNA"/>
</dbReference>
<evidence type="ECO:0000256" key="4">
    <source>
        <dbReference type="ARBA" id="ARBA00022989"/>
    </source>
</evidence>
<accession>A0A3P6SY13</accession>
<dbReference type="Gene3D" id="1.20.1250.20">
    <property type="entry name" value="MFS general substrate transporter like domains"/>
    <property type="match status" value="3"/>
</dbReference>
<name>A0A3P6SY13_LITSI</name>
<evidence type="ECO:0000256" key="2">
    <source>
        <dbReference type="ARBA" id="ARBA00005241"/>
    </source>
</evidence>
<evidence type="ECO:0000256" key="1">
    <source>
        <dbReference type="ARBA" id="ARBA00004141"/>
    </source>
</evidence>
<dbReference type="Proteomes" id="UP000277928">
    <property type="component" value="Unassembled WGS sequence"/>
</dbReference>
<sequence length="652" mass="72145">MEQSGGYFNNDHRTTNITTATGSITATATATDSNANTSRVIRVLGYEYQRDLVVARLFYIFYFASFGSLFPLLAVYFKQLGMNASQAGILLGVRPLVEFAARPFWSSFANKFRKGKLLLEFSLASFIVSTLAIGFVQPLTPYCVVKPVNLTTKCLFLEPAGQTIRGGALGYLKKAAGIGRKKRDASPILEKIIDLSSYNKEDDVVPGISPIGLTKDKVCNYDEGLFGILVSPPHSTRVYRQQAVEQVFLLLLLLIVLGEFFSSPSLALADIVTLTYVSDNPKQFGTIRLLGSFGWGLAMFIMGIGLDYSETFRNHPCPTKNTTEKNYTLCFVAYSLFMLAAMLVATQFRFGNEQRPDEAAYAVIETRIDEIAPAVAEKARVRQLQVDHSQDNAQWIPTIKALFRGHVAFYLLAVTTIGFGAGIIFAFLFWHLQDFGGSPVLFGVASVINHGTEIAAHFYCFQFINKFGHIKLIDICLLANIIRFFVISLLTNPWMVLPLQALQGLTLATAWASASSYISLIAPSQLKRTAQTLLMLLYHGIGKGFGSIIGGCIIKSAGTRLTFQIYSVIAILILGIHYGMNRLFKYDDVKYSHEFDDDDDMPVAPQGLPLHHGDSKLTDAFNQTSVANADYGTIESKDPTQEAYDRYVKYHP</sequence>
<dbReference type="PANTHER" id="PTHR16172:SF2">
    <property type="entry name" value="MAJOR FACILITATOR SUPERFAMILY DOMAIN-CONTAINING PROTEIN 6"/>
    <property type="match status" value="1"/>
</dbReference>
<dbReference type="PANTHER" id="PTHR16172">
    <property type="entry name" value="MAJOR FACILITATOR SUPERFAMILY DOMAIN-CONTAINING PROTEIN 6-LIKE"/>
    <property type="match status" value="1"/>
</dbReference>
<keyword evidence="5 6" id="KW-0472">Membrane</keyword>
<dbReference type="OMA" id="LMLLYHG"/>
<keyword evidence="9" id="KW-1185">Reference proteome</keyword>
<dbReference type="InterPro" id="IPR024989">
    <property type="entry name" value="MFS_assoc_dom"/>
</dbReference>
<protein>
    <recommendedName>
        <fullName evidence="7">Major facilitator superfamily associated domain-containing protein</fullName>
    </recommendedName>
</protein>
<keyword evidence="3 6" id="KW-0812">Transmembrane</keyword>
<feature type="transmembrane region" description="Helical" evidence="6">
    <location>
        <begin position="533"/>
        <end position="557"/>
    </location>
</feature>
<proteinExistence type="inferred from homology"/>
<feature type="transmembrane region" description="Helical" evidence="6">
    <location>
        <begin position="407"/>
        <end position="428"/>
    </location>
</feature>
<reference evidence="8 9" key="1">
    <citation type="submission" date="2018-08" db="EMBL/GenBank/DDBJ databases">
        <authorList>
            <person name="Laetsch R D."/>
            <person name="Stevens L."/>
            <person name="Kumar S."/>
            <person name="Blaxter L. M."/>
        </authorList>
    </citation>
    <scope>NUCLEOTIDE SEQUENCE [LARGE SCALE GENOMIC DNA]</scope>
</reference>
<evidence type="ECO:0000313" key="8">
    <source>
        <dbReference type="EMBL" id="VDK80702.1"/>
    </source>
</evidence>
<feature type="transmembrane region" description="Helical" evidence="6">
    <location>
        <begin position="326"/>
        <end position="345"/>
    </location>
</feature>
<dbReference type="Pfam" id="PF12832">
    <property type="entry name" value="MFS_1_like"/>
    <property type="match status" value="1"/>
</dbReference>
<dbReference type="InterPro" id="IPR036259">
    <property type="entry name" value="MFS_trans_sf"/>
</dbReference>